<evidence type="ECO:0000313" key="2">
    <source>
        <dbReference type="EMBL" id="OAX31411.1"/>
    </source>
</evidence>
<dbReference type="AlphaFoldDB" id="A0A1B7MFN9"/>
<organism evidence="2 3">
    <name type="scientific">Rhizopogon vinicolor AM-OR11-026</name>
    <dbReference type="NCBI Taxonomy" id="1314800"/>
    <lineage>
        <taxon>Eukaryota</taxon>
        <taxon>Fungi</taxon>
        <taxon>Dikarya</taxon>
        <taxon>Basidiomycota</taxon>
        <taxon>Agaricomycotina</taxon>
        <taxon>Agaricomycetes</taxon>
        <taxon>Agaricomycetidae</taxon>
        <taxon>Boletales</taxon>
        <taxon>Suillineae</taxon>
        <taxon>Rhizopogonaceae</taxon>
        <taxon>Rhizopogon</taxon>
    </lineage>
</organism>
<keyword evidence="1" id="KW-1133">Transmembrane helix</keyword>
<dbReference type="Proteomes" id="UP000092154">
    <property type="component" value="Unassembled WGS sequence"/>
</dbReference>
<feature type="transmembrane region" description="Helical" evidence="1">
    <location>
        <begin position="72"/>
        <end position="91"/>
    </location>
</feature>
<keyword evidence="1" id="KW-0812">Transmembrane</keyword>
<reference evidence="2 3" key="1">
    <citation type="submission" date="2016-06" db="EMBL/GenBank/DDBJ databases">
        <title>Comparative genomics of the ectomycorrhizal sister species Rhizopogon vinicolor and Rhizopogon vesiculosus (Basidiomycota: Boletales) reveals a divergence of the mating type B locus.</title>
        <authorList>
            <consortium name="DOE Joint Genome Institute"/>
            <person name="Mujic A.B."/>
            <person name="Kuo A."/>
            <person name="Tritt A."/>
            <person name="Lipzen A."/>
            <person name="Chen C."/>
            <person name="Johnson J."/>
            <person name="Sharma A."/>
            <person name="Barry K."/>
            <person name="Grigoriev I.V."/>
            <person name="Spatafora J.W."/>
        </authorList>
    </citation>
    <scope>NUCLEOTIDE SEQUENCE [LARGE SCALE GENOMIC DNA]</scope>
    <source>
        <strain evidence="2 3">AM-OR11-026</strain>
    </source>
</reference>
<sequence>MSFSAHAVEFCGESTLSITYNQPVFLQCIQSYSITWSYITSHELCVSLSLSLLLLWQHLCLLVLVVGTAGFAFLNPIAAMMTLFVCFLSAYQTDGLAGSMLTCHDNRCLIDQDIASR</sequence>
<dbReference type="EMBL" id="KV449414">
    <property type="protein sequence ID" value="OAX31411.1"/>
    <property type="molecule type" value="Genomic_DNA"/>
</dbReference>
<evidence type="ECO:0000256" key="1">
    <source>
        <dbReference type="SAM" id="Phobius"/>
    </source>
</evidence>
<keyword evidence="1" id="KW-0472">Membrane</keyword>
<keyword evidence="3" id="KW-1185">Reference proteome</keyword>
<gene>
    <name evidence="2" type="ORF">K503DRAFT_86980</name>
</gene>
<protein>
    <submittedName>
        <fullName evidence="2">Uncharacterized protein</fullName>
    </submittedName>
</protein>
<feature type="transmembrane region" description="Helical" evidence="1">
    <location>
        <begin position="44"/>
        <end position="66"/>
    </location>
</feature>
<accession>A0A1B7MFN9</accession>
<evidence type="ECO:0000313" key="3">
    <source>
        <dbReference type="Proteomes" id="UP000092154"/>
    </source>
</evidence>
<dbReference type="InParanoid" id="A0A1B7MFN9"/>
<name>A0A1B7MFN9_9AGAM</name>
<proteinExistence type="predicted"/>